<evidence type="ECO:0000313" key="6">
    <source>
        <dbReference type="EMBL" id="SDC81115.1"/>
    </source>
</evidence>
<protein>
    <submittedName>
        <fullName evidence="6">Glycosyltransferase, catalytic subunit of cellulose synthase and poly-beta-1,6-N-acetylglucosamine synthase</fullName>
    </submittedName>
</protein>
<dbReference type="GO" id="GO:0016757">
    <property type="term" value="F:glycosyltransferase activity"/>
    <property type="evidence" value="ECO:0007669"/>
    <property type="project" value="UniProtKB-KW"/>
</dbReference>
<dbReference type="EMBL" id="FMYP01000053">
    <property type="protein sequence ID" value="SDC81115.1"/>
    <property type="molecule type" value="Genomic_DNA"/>
</dbReference>
<sequence>MNSLFIIFLILPYCILLLAFTVGVVLSQRKKQPSHSEAFISVIIAARNEEENIEEVINSILAQDYPSSNFEIIVVDDHSDDATIIRIPRSPLVRIVVLPNGSFGKKAALKAGVETALFPYIAATDADCIASPFWLKTLAGTIKQKHPALIVGPVSLPFSNSFLETFQHWEFRALQMVTFGSAALKYPTLCNGANLCFSKDEYNRVNLKEEETPSGDDIFLLHHLLKEKKAVEFCLSKEMLITSKPETAFYAMLQQKIRWASKSKHITNPATLALGGITFITNLIAVAVIPYTIVNPERYISISLIWGPKIIAEAILVFVPGKKVYGAYPKTASFILSALLMPFYATFVALASLFLKFTWKKRTQS</sequence>
<dbReference type="SUPFAM" id="SSF53448">
    <property type="entry name" value="Nucleotide-diphospho-sugar transferases"/>
    <property type="match status" value="1"/>
</dbReference>
<evidence type="ECO:0000313" key="7">
    <source>
        <dbReference type="Proteomes" id="UP000199452"/>
    </source>
</evidence>
<dbReference type="OrthoDB" id="9805625at2"/>
<dbReference type="PANTHER" id="PTHR43630">
    <property type="entry name" value="POLY-BETA-1,6-N-ACETYL-D-GLUCOSAMINE SYNTHASE"/>
    <property type="match status" value="1"/>
</dbReference>
<evidence type="ECO:0000256" key="2">
    <source>
        <dbReference type="ARBA" id="ARBA00022676"/>
    </source>
</evidence>
<name>A0A1G6PP26_9BACT</name>
<keyword evidence="2" id="KW-0328">Glycosyltransferase</keyword>
<dbReference type="InterPro" id="IPR001173">
    <property type="entry name" value="Glyco_trans_2-like"/>
</dbReference>
<evidence type="ECO:0000256" key="1">
    <source>
        <dbReference type="ARBA" id="ARBA00006739"/>
    </source>
</evidence>
<feature type="transmembrane region" description="Helical" evidence="4">
    <location>
        <begin position="299"/>
        <end position="319"/>
    </location>
</feature>
<keyword evidence="3 6" id="KW-0808">Transferase</keyword>
<proteinExistence type="inferred from homology"/>
<comment type="similarity">
    <text evidence="1">Belongs to the glycosyltransferase 2 family.</text>
</comment>
<evidence type="ECO:0000259" key="5">
    <source>
        <dbReference type="Pfam" id="PF00535"/>
    </source>
</evidence>
<dbReference type="Gene3D" id="3.90.550.10">
    <property type="entry name" value="Spore Coat Polysaccharide Biosynthesis Protein SpsA, Chain A"/>
    <property type="match status" value="1"/>
</dbReference>
<dbReference type="InterPro" id="IPR029044">
    <property type="entry name" value="Nucleotide-diphossugar_trans"/>
</dbReference>
<gene>
    <name evidence="6" type="ORF">SAMN05216323_10536</name>
</gene>
<feature type="transmembrane region" description="Helical" evidence="4">
    <location>
        <begin position="272"/>
        <end position="293"/>
    </location>
</feature>
<evidence type="ECO:0000256" key="4">
    <source>
        <dbReference type="SAM" id="Phobius"/>
    </source>
</evidence>
<keyword evidence="7" id="KW-1185">Reference proteome</keyword>
<accession>A0A1G6PP26</accession>
<evidence type="ECO:0000256" key="3">
    <source>
        <dbReference type="ARBA" id="ARBA00022679"/>
    </source>
</evidence>
<reference evidence="6 7" key="1">
    <citation type="submission" date="2016-09" db="EMBL/GenBank/DDBJ databases">
        <authorList>
            <person name="Capua I."/>
            <person name="De Benedictis P."/>
            <person name="Joannis T."/>
            <person name="Lombin L.H."/>
            <person name="Cattoli G."/>
        </authorList>
    </citation>
    <scope>NUCLEOTIDE SEQUENCE [LARGE SCALE GENOMIC DNA]</scope>
    <source>
        <strain evidence="6 7">A7P-90m</strain>
    </source>
</reference>
<dbReference type="Pfam" id="PF00535">
    <property type="entry name" value="Glycos_transf_2"/>
    <property type="match status" value="1"/>
</dbReference>
<keyword evidence="4" id="KW-1133">Transmembrane helix</keyword>
<feature type="domain" description="Glycosyltransferase 2-like" evidence="5">
    <location>
        <begin position="41"/>
        <end position="169"/>
    </location>
</feature>
<feature type="transmembrane region" description="Helical" evidence="4">
    <location>
        <begin position="6"/>
        <end position="26"/>
    </location>
</feature>
<feature type="transmembrane region" description="Helical" evidence="4">
    <location>
        <begin position="331"/>
        <end position="355"/>
    </location>
</feature>
<dbReference type="RefSeq" id="WP_092439605.1">
    <property type="nucleotide sequence ID" value="NZ_FMYP01000053.1"/>
</dbReference>
<dbReference type="PANTHER" id="PTHR43630:SF1">
    <property type="entry name" value="POLY-BETA-1,6-N-ACETYL-D-GLUCOSAMINE SYNTHASE"/>
    <property type="match status" value="1"/>
</dbReference>
<dbReference type="AlphaFoldDB" id="A0A1G6PP26"/>
<keyword evidence="4" id="KW-0472">Membrane</keyword>
<dbReference type="STRING" id="1640674.SAMN05216323_10536"/>
<dbReference type="Proteomes" id="UP000199452">
    <property type="component" value="Unassembled WGS sequence"/>
</dbReference>
<keyword evidence="4" id="KW-0812">Transmembrane</keyword>
<organism evidence="6 7">
    <name type="scientific">Williamwhitmania taraxaci</name>
    <dbReference type="NCBI Taxonomy" id="1640674"/>
    <lineage>
        <taxon>Bacteria</taxon>
        <taxon>Pseudomonadati</taxon>
        <taxon>Bacteroidota</taxon>
        <taxon>Bacteroidia</taxon>
        <taxon>Bacteroidales</taxon>
        <taxon>Williamwhitmaniaceae</taxon>
        <taxon>Williamwhitmania</taxon>
    </lineage>
</organism>